<comment type="caution">
    <text evidence="2">The sequence shown here is derived from an EMBL/GenBank/DDBJ whole genome shotgun (WGS) entry which is preliminary data.</text>
</comment>
<dbReference type="PANTHER" id="PTHR37419">
    <property type="entry name" value="SERINE/THREONINE-PROTEIN KINASE TOXIN HIPA"/>
    <property type="match status" value="1"/>
</dbReference>
<dbReference type="EMBL" id="QRVK01000031">
    <property type="protein sequence ID" value="RGS39580.1"/>
    <property type="molecule type" value="Genomic_DNA"/>
</dbReference>
<reference evidence="2 3" key="1">
    <citation type="submission" date="2018-08" db="EMBL/GenBank/DDBJ databases">
        <title>A genome reference for cultivated species of the human gut microbiota.</title>
        <authorList>
            <person name="Zou Y."/>
            <person name="Xue W."/>
            <person name="Luo G."/>
        </authorList>
    </citation>
    <scope>NUCLEOTIDE SEQUENCE [LARGE SCALE GENOMIC DNA]</scope>
    <source>
        <strain evidence="2 3">AF22-21</strain>
    </source>
</reference>
<keyword evidence="2" id="KW-0808">Transferase</keyword>
<accession>A0A173RDL4</accession>
<dbReference type="Pfam" id="PF13657">
    <property type="entry name" value="Couple_hipA"/>
    <property type="match status" value="1"/>
</dbReference>
<name>A0A173RDL4_9FIRM</name>
<proteinExistence type="predicted"/>
<dbReference type="GO" id="GO:0004674">
    <property type="term" value="F:protein serine/threonine kinase activity"/>
    <property type="evidence" value="ECO:0007669"/>
    <property type="project" value="TreeGrafter"/>
</dbReference>
<dbReference type="InterPro" id="IPR017508">
    <property type="entry name" value="HipA_N1"/>
</dbReference>
<organism evidence="2 3">
    <name type="scientific">Coprococcus eutactus</name>
    <dbReference type="NCBI Taxonomy" id="33043"/>
    <lineage>
        <taxon>Bacteria</taxon>
        <taxon>Bacillati</taxon>
        <taxon>Bacillota</taxon>
        <taxon>Clostridia</taxon>
        <taxon>Lachnospirales</taxon>
        <taxon>Lachnospiraceae</taxon>
        <taxon>Coprococcus</taxon>
    </lineage>
</organism>
<feature type="domain" description="HipA N-terminal subdomain 1" evidence="1">
    <location>
        <begin position="10"/>
        <end position="106"/>
    </location>
</feature>
<evidence type="ECO:0000259" key="1">
    <source>
        <dbReference type="Pfam" id="PF13657"/>
    </source>
</evidence>
<dbReference type="PANTHER" id="PTHR37419:SF6">
    <property type="entry name" value="KINASE HI_0665-RELATED"/>
    <property type="match status" value="1"/>
</dbReference>
<dbReference type="AlphaFoldDB" id="A0A173RDL4"/>
<dbReference type="Proteomes" id="UP000283295">
    <property type="component" value="Unassembled WGS sequence"/>
</dbReference>
<dbReference type="GO" id="GO:0005829">
    <property type="term" value="C:cytosol"/>
    <property type="evidence" value="ECO:0007669"/>
    <property type="project" value="TreeGrafter"/>
</dbReference>
<evidence type="ECO:0000313" key="3">
    <source>
        <dbReference type="Proteomes" id="UP000283295"/>
    </source>
</evidence>
<dbReference type="OrthoDB" id="196808at2"/>
<gene>
    <name evidence="2" type="ORF">DWX94_10755</name>
</gene>
<dbReference type="NCBIfam" id="TIGR03071">
    <property type="entry name" value="couple_hipA"/>
    <property type="match status" value="1"/>
</dbReference>
<protein>
    <submittedName>
        <fullName evidence="2">Phosphatidylinositol kinase</fullName>
    </submittedName>
</protein>
<sequence length="111" mass="12873">MVDNTFRTAYVYIRNEFAGILCETDEGYTFSYDEEYLERENASAVSLTMPLSKDMYRSKTLFSFFDGLIPEGWLLDVVSRNWKIDVRDRFGLLLVACRDAIGNVSVMEDRV</sequence>
<dbReference type="InterPro" id="IPR052028">
    <property type="entry name" value="HipA_Ser/Thr_kinase"/>
</dbReference>
<dbReference type="RefSeq" id="WP_082418041.1">
    <property type="nucleotide sequence ID" value="NZ_CABJEB010000001.1"/>
</dbReference>
<keyword evidence="2" id="KW-0418">Kinase</keyword>
<evidence type="ECO:0000313" key="2">
    <source>
        <dbReference type="EMBL" id="RGS39580.1"/>
    </source>
</evidence>